<dbReference type="InParanoid" id="A0A0N7KE15"/>
<dbReference type="Proteomes" id="UP000059680">
    <property type="component" value="Chromosome 1"/>
</dbReference>
<evidence type="ECO:0000313" key="2">
    <source>
        <dbReference type="EMBL" id="BAS75153.1"/>
    </source>
</evidence>
<proteinExistence type="predicted"/>
<gene>
    <name evidence="2" type="ordered locus">Os01g0840900</name>
    <name evidence="2" type="ORF">OSNPB_010840900</name>
</gene>
<keyword evidence="3" id="KW-1185">Reference proteome</keyword>
<accession>A0A0N7KE15</accession>
<sequence length="128" mass="13931">LLFLSLRKSQAGRRLGIGEEAAGARRERRRAAPRWRPTAAAAVGKHGGSPVKLCGGQRWVRGLMPATVAHAHEQSKGVGALGGGGVDDGGATADGPLRRARRAYHHQHRRAKRRCPSRFTGRRRRCRC</sequence>
<dbReference type="EMBL" id="AP014957">
    <property type="protein sequence ID" value="BAS75153.1"/>
    <property type="molecule type" value="Genomic_DNA"/>
</dbReference>
<dbReference type="PaxDb" id="39947-A0A0N7KE15"/>
<reference evidence="2 3" key="2">
    <citation type="journal article" date="2013" name="Plant Cell Physiol.">
        <title>Rice Annotation Project Database (RAP-DB): an integrative and interactive database for rice genomics.</title>
        <authorList>
            <person name="Sakai H."/>
            <person name="Lee S.S."/>
            <person name="Tanaka T."/>
            <person name="Numa H."/>
            <person name="Kim J."/>
            <person name="Kawahara Y."/>
            <person name="Wakimoto H."/>
            <person name="Yang C.C."/>
            <person name="Iwamoto M."/>
            <person name="Abe T."/>
            <person name="Yamada Y."/>
            <person name="Muto A."/>
            <person name="Inokuchi H."/>
            <person name="Ikemura T."/>
            <person name="Matsumoto T."/>
            <person name="Sasaki T."/>
            <person name="Itoh T."/>
        </authorList>
    </citation>
    <scope>NUCLEOTIDE SEQUENCE [LARGE SCALE GENOMIC DNA]</scope>
    <source>
        <strain evidence="3">cv. Nipponbare</strain>
    </source>
</reference>
<protein>
    <submittedName>
        <fullName evidence="2">Os01g0840900 protein</fullName>
    </submittedName>
</protein>
<reference evidence="2 3" key="3">
    <citation type="journal article" date="2013" name="Rice">
        <title>Improvement of the Oryza sativa Nipponbare reference genome using next generation sequence and optical map data.</title>
        <authorList>
            <person name="Kawahara Y."/>
            <person name="de la Bastide M."/>
            <person name="Hamilton J.P."/>
            <person name="Kanamori H."/>
            <person name="McCombie W.R."/>
            <person name="Ouyang S."/>
            <person name="Schwartz D.C."/>
            <person name="Tanaka T."/>
            <person name="Wu J."/>
            <person name="Zhou S."/>
            <person name="Childs K.L."/>
            <person name="Davidson R.M."/>
            <person name="Lin H."/>
            <person name="Quesada-Ocampo L."/>
            <person name="Vaillancourt B."/>
            <person name="Sakai H."/>
            <person name="Lee S.S."/>
            <person name="Kim J."/>
            <person name="Numa H."/>
            <person name="Itoh T."/>
            <person name="Buell C.R."/>
            <person name="Matsumoto T."/>
        </authorList>
    </citation>
    <scope>NUCLEOTIDE SEQUENCE [LARGE SCALE GENOMIC DNA]</scope>
    <source>
        <strain evidence="3">cv. Nipponbare</strain>
    </source>
</reference>
<evidence type="ECO:0000313" key="3">
    <source>
        <dbReference type="Proteomes" id="UP000059680"/>
    </source>
</evidence>
<feature type="region of interest" description="Disordered" evidence="1">
    <location>
        <begin position="20"/>
        <end position="48"/>
    </location>
</feature>
<organism evidence="2 3">
    <name type="scientific">Oryza sativa subsp. japonica</name>
    <name type="common">Rice</name>
    <dbReference type="NCBI Taxonomy" id="39947"/>
    <lineage>
        <taxon>Eukaryota</taxon>
        <taxon>Viridiplantae</taxon>
        <taxon>Streptophyta</taxon>
        <taxon>Embryophyta</taxon>
        <taxon>Tracheophyta</taxon>
        <taxon>Spermatophyta</taxon>
        <taxon>Magnoliopsida</taxon>
        <taxon>Liliopsida</taxon>
        <taxon>Poales</taxon>
        <taxon>Poaceae</taxon>
        <taxon>BOP clade</taxon>
        <taxon>Oryzoideae</taxon>
        <taxon>Oryzeae</taxon>
        <taxon>Oryzinae</taxon>
        <taxon>Oryza</taxon>
        <taxon>Oryza sativa</taxon>
    </lineage>
</organism>
<reference evidence="3" key="1">
    <citation type="journal article" date="2005" name="Nature">
        <title>The map-based sequence of the rice genome.</title>
        <authorList>
            <consortium name="International rice genome sequencing project (IRGSP)"/>
            <person name="Matsumoto T."/>
            <person name="Wu J."/>
            <person name="Kanamori H."/>
            <person name="Katayose Y."/>
            <person name="Fujisawa M."/>
            <person name="Namiki N."/>
            <person name="Mizuno H."/>
            <person name="Yamamoto K."/>
            <person name="Antonio B.A."/>
            <person name="Baba T."/>
            <person name="Sakata K."/>
            <person name="Nagamura Y."/>
            <person name="Aoki H."/>
            <person name="Arikawa K."/>
            <person name="Arita K."/>
            <person name="Bito T."/>
            <person name="Chiden Y."/>
            <person name="Fujitsuka N."/>
            <person name="Fukunaka R."/>
            <person name="Hamada M."/>
            <person name="Harada C."/>
            <person name="Hayashi A."/>
            <person name="Hijishita S."/>
            <person name="Honda M."/>
            <person name="Hosokawa S."/>
            <person name="Ichikawa Y."/>
            <person name="Idonuma A."/>
            <person name="Iijima M."/>
            <person name="Ikeda M."/>
            <person name="Ikeno M."/>
            <person name="Ito K."/>
            <person name="Ito S."/>
            <person name="Ito T."/>
            <person name="Ito Y."/>
            <person name="Ito Y."/>
            <person name="Iwabuchi A."/>
            <person name="Kamiya K."/>
            <person name="Karasawa W."/>
            <person name="Kurita K."/>
            <person name="Katagiri S."/>
            <person name="Kikuta A."/>
            <person name="Kobayashi H."/>
            <person name="Kobayashi N."/>
            <person name="Machita K."/>
            <person name="Maehara T."/>
            <person name="Masukawa M."/>
            <person name="Mizubayashi T."/>
            <person name="Mukai Y."/>
            <person name="Nagasaki H."/>
            <person name="Nagata Y."/>
            <person name="Naito S."/>
            <person name="Nakashima M."/>
            <person name="Nakama Y."/>
            <person name="Nakamichi Y."/>
            <person name="Nakamura M."/>
            <person name="Meguro A."/>
            <person name="Negishi M."/>
            <person name="Ohta I."/>
            <person name="Ohta T."/>
            <person name="Okamoto M."/>
            <person name="Ono N."/>
            <person name="Saji S."/>
            <person name="Sakaguchi M."/>
            <person name="Sakai K."/>
            <person name="Shibata M."/>
            <person name="Shimokawa T."/>
            <person name="Song J."/>
            <person name="Takazaki Y."/>
            <person name="Terasawa K."/>
            <person name="Tsugane M."/>
            <person name="Tsuji K."/>
            <person name="Ueda S."/>
            <person name="Waki K."/>
            <person name="Yamagata H."/>
            <person name="Yamamoto M."/>
            <person name="Yamamoto S."/>
            <person name="Yamane H."/>
            <person name="Yoshiki S."/>
            <person name="Yoshihara R."/>
            <person name="Yukawa K."/>
            <person name="Zhong H."/>
            <person name="Yano M."/>
            <person name="Yuan Q."/>
            <person name="Ouyang S."/>
            <person name="Liu J."/>
            <person name="Jones K.M."/>
            <person name="Gansberger K."/>
            <person name="Moffat K."/>
            <person name="Hill J."/>
            <person name="Bera J."/>
            <person name="Fadrosh D."/>
            <person name="Jin S."/>
            <person name="Johri S."/>
            <person name="Kim M."/>
            <person name="Overton L."/>
            <person name="Reardon M."/>
            <person name="Tsitrin T."/>
            <person name="Vuong H."/>
            <person name="Weaver B."/>
            <person name="Ciecko A."/>
            <person name="Tallon L."/>
            <person name="Jackson J."/>
            <person name="Pai G."/>
            <person name="Aken S.V."/>
            <person name="Utterback T."/>
            <person name="Reidmuller S."/>
            <person name="Feldblyum T."/>
            <person name="Hsiao J."/>
            <person name="Zismann V."/>
            <person name="Iobst S."/>
            <person name="de Vazeille A.R."/>
            <person name="Buell C.R."/>
            <person name="Ying K."/>
            <person name="Li Y."/>
            <person name="Lu T."/>
            <person name="Huang Y."/>
            <person name="Zhao Q."/>
            <person name="Feng Q."/>
            <person name="Zhang L."/>
            <person name="Zhu J."/>
            <person name="Weng Q."/>
            <person name="Mu J."/>
            <person name="Lu Y."/>
            <person name="Fan D."/>
            <person name="Liu Y."/>
            <person name="Guan J."/>
            <person name="Zhang Y."/>
            <person name="Yu S."/>
            <person name="Liu X."/>
            <person name="Zhang Y."/>
            <person name="Hong G."/>
            <person name="Han B."/>
            <person name="Choisne N."/>
            <person name="Demange N."/>
            <person name="Orjeda G."/>
            <person name="Samain S."/>
            <person name="Cattolico L."/>
            <person name="Pelletier E."/>
            <person name="Couloux A."/>
            <person name="Segurens B."/>
            <person name="Wincker P."/>
            <person name="D'Hont A."/>
            <person name="Scarpelli C."/>
            <person name="Weissenbach J."/>
            <person name="Salanoubat M."/>
            <person name="Quetier F."/>
            <person name="Yu Y."/>
            <person name="Kim H.R."/>
            <person name="Rambo T."/>
            <person name="Currie J."/>
            <person name="Collura K."/>
            <person name="Luo M."/>
            <person name="Yang T."/>
            <person name="Ammiraju J.S.S."/>
            <person name="Engler F."/>
            <person name="Soderlund C."/>
            <person name="Wing R.A."/>
            <person name="Palmer L.E."/>
            <person name="de la Bastide M."/>
            <person name="Spiegel L."/>
            <person name="Nascimento L."/>
            <person name="Zutavern T."/>
            <person name="O'Shaughnessy A."/>
            <person name="Dike S."/>
            <person name="Dedhia N."/>
            <person name="Preston R."/>
            <person name="Balija V."/>
            <person name="McCombie W.R."/>
            <person name="Chow T."/>
            <person name="Chen H."/>
            <person name="Chung M."/>
            <person name="Chen C."/>
            <person name="Shaw J."/>
            <person name="Wu H."/>
            <person name="Hsiao K."/>
            <person name="Chao Y."/>
            <person name="Chu M."/>
            <person name="Cheng C."/>
            <person name="Hour A."/>
            <person name="Lee P."/>
            <person name="Lin S."/>
            <person name="Lin Y."/>
            <person name="Liou J."/>
            <person name="Liu S."/>
            <person name="Hsing Y."/>
            <person name="Raghuvanshi S."/>
            <person name="Mohanty A."/>
            <person name="Bharti A.K."/>
            <person name="Gaur A."/>
            <person name="Gupta V."/>
            <person name="Kumar D."/>
            <person name="Ravi V."/>
            <person name="Vij S."/>
            <person name="Kapur A."/>
            <person name="Khurana P."/>
            <person name="Khurana P."/>
            <person name="Khurana J.P."/>
            <person name="Tyagi A.K."/>
            <person name="Gaikwad K."/>
            <person name="Singh A."/>
            <person name="Dalal V."/>
            <person name="Srivastava S."/>
            <person name="Dixit A."/>
            <person name="Pal A.K."/>
            <person name="Ghazi I.A."/>
            <person name="Yadav M."/>
            <person name="Pandit A."/>
            <person name="Bhargava A."/>
            <person name="Sureshbabu K."/>
            <person name="Batra K."/>
            <person name="Sharma T.R."/>
            <person name="Mohapatra T."/>
            <person name="Singh N.K."/>
            <person name="Messing J."/>
            <person name="Nelson A.B."/>
            <person name="Fuks G."/>
            <person name="Kavchok S."/>
            <person name="Keizer G."/>
            <person name="Linton E."/>
            <person name="Llaca V."/>
            <person name="Song R."/>
            <person name="Tanyolac B."/>
            <person name="Young S."/>
            <person name="Ho-Il K."/>
            <person name="Hahn J.H."/>
            <person name="Sangsakoo G."/>
            <person name="Vanavichit A."/>
            <person name="de Mattos Luiz.A.T."/>
            <person name="Zimmer P.D."/>
            <person name="Malone G."/>
            <person name="Dellagostin O."/>
            <person name="de Oliveira A.C."/>
            <person name="Bevan M."/>
            <person name="Bancroft I."/>
            <person name="Minx P."/>
            <person name="Cordum H."/>
            <person name="Wilson R."/>
            <person name="Cheng Z."/>
            <person name="Jin W."/>
            <person name="Jiang J."/>
            <person name="Leong S.A."/>
            <person name="Iwama H."/>
            <person name="Gojobori T."/>
            <person name="Itoh T."/>
            <person name="Niimura Y."/>
            <person name="Fujii Y."/>
            <person name="Habara T."/>
            <person name="Sakai H."/>
            <person name="Sato Y."/>
            <person name="Wilson G."/>
            <person name="Kumar K."/>
            <person name="McCouch S."/>
            <person name="Juretic N."/>
            <person name="Hoen D."/>
            <person name="Wright S."/>
            <person name="Bruskiewich R."/>
            <person name="Bureau T."/>
            <person name="Miyao A."/>
            <person name="Hirochika H."/>
            <person name="Nishikawa T."/>
            <person name="Kadowaki K."/>
            <person name="Sugiura M."/>
            <person name="Burr B."/>
            <person name="Sasaki T."/>
        </authorList>
    </citation>
    <scope>NUCLEOTIDE SEQUENCE [LARGE SCALE GENOMIC DNA]</scope>
    <source>
        <strain evidence="3">cv. Nipponbare</strain>
    </source>
</reference>
<dbReference type="AlphaFoldDB" id="A0A0N7KE15"/>
<feature type="non-terminal residue" evidence="2">
    <location>
        <position position="1"/>
    </location>
</feature>
<evidence type="ECO:0000256" key="1">
    <source>
        <dbReference type="SAM" id="MobiDB-lite"/>
    </source>
</evidence>
<name>A0A0N7KE15_ORYSJ</name>
<dbReference type="Gramene" id="Os01t0840900-01">
    <property type="protein sequence ID" value="Os01t0840900-01"/>
    <property type="gene ID" value="Os01g0840900"/>
</dbReference>